<dbReference type="OrthoDB" id="10063988at2759"/>
<dbReference type="OMA" id="VIANTHK"/>
<evidence type="ECO:0000313" key="5">
    <source>
        <dbReference type="Proteomes" id="UP000694843"/>
    </source>
</evidence>
<evidence type="ECO:0000256" key="2">
    <source>
        <dbReference type="PROSITE-ProRule" id="PRU00059"/>
    </source>
</evidence>
<feature type="domain" description="CUB" evidence="4">
    <location>
        <begin position="796"/>
        <end position="893"/>
    </location>
</feature>
<reference evidence="6" key="1">
    <citation type="submission" date="2025-08" db="UniProtKB">
        <authorList>
            <consortium name="RefSeq"/>
        </authorList>
    </citation>
    <scope>IDENTIFICATION</scope>
    <source>
        <tissue evidence="6">Whole organism</tissue>
    </source>
</reference>
<dbReference type="GO" id="GO:0005886">
    <property type="term" value="C:plasma membrane"/>
    <property type="evidence" value="ECO:0007669"/>
    <property type="project" value="TreeGrafter"/>
</dbReference>
<dbReference type="PROSITE" id="PS01180">
    <property type="entry name" value="CUB"/>
    <property type="match status" value="3"/>
</dbReference>
<organism evidence="5 6">
    <name type="scientific">Hyalella azteca</name>
    <name type="common">Amphipod</name>
    <dbReference type="NCBI Taxonomy" id="294128"/>
    <lineage>
        <taxon>Eukaryota</taxon>
        <taxon>Metazoa</taxon>
        <taxon>Ecdysozoa</taxon>
        <taxon>Arthropoda</taxon>
        <taxon>Crustacea</taxon>
        <taxon>Multicrustacea</taxon>
        <taxon>Malacostraca</taxon>
        <taxon>Eumalacostraca</taxon>
        <taxon>Peracarida</taxon>
        <taxon>Amphipoda</taxon>
        <taxon>Senticaudata</taxon>
        <taxon>Talitrida</taxon>
        <taxon>Talitroidea</taxon>
        <taxon>Hyalellidae</taxon>
        <taxon>Hyalella</taxon>
    </lineage>
</organism>
<comment type="caution">
    <text evidence="2">Lacks conserved residue(s) required for the propagation of feature annotation.</text>
</comment>
<dbReference type="Gene3D" id="2.60.120.290">
    <property type="entry name" value="Spermadhesin, CUB domain"/>
    <property type="match status" value="1"/>
</dbReference>
<dbReference type="Pfam" id="PF00431">
    <property type="entry name" value="CUB"/>
    <property type="match status" value="1"/>
</dbReference>
<dbReference type="CDD" id="cd00041">
    <property type="entry name" value="CUB"/>
    <property type="match status" value="1"/>
</dbReference>
<evidence type="ECO:0000313" key="6">
    <source>
        <dbReference type="RefSeq" id="XP_047738554.1"/>
    </source>
</evidence>
<dbReference type="RefSeq" id="XP_047738554.1">
    <property type="nucleotide sequence ID" value="XM_047882598.1"/>
</dbReference>
<feature type="domain" description="CUB" evidence="4">
    <location>
        <begin position="111"/>
        <end position="188"/>
    </location>
</feature>
<dbReference type="InterPro" id="IPR035914">
    <property type="entry name" value="Sperma_CUB_dom_sf"/>
</dbReference>
<dbReference type="KEGG" id="hazt:108682399"/>
<dbReference type="InterPro" id="IPR000859">
    <property type="entry name" value="CUB_dom"/>
</dbReference>
<keyword evidence="5" id="KW-1185">Reference proteome</keyword>
<dbReference type="PANTHER" id="PTHR47537:SF3">
    <property type="entry name" value="CUB DOMAIN-CONTAINING PROTEIN"/>
    <property type="match status" value="1"/>
</dbReference>
<feature type="domain" description="CUB" evidence="4">
    <location>
        <begin position="252"/>
        <end position="372"/>
    </location>
</feature>
<dbReference type="InterPro" id="IPR053207">
    <property type="entry name" value="Non-NMDA_GluR_Accessory"/>
</dbReference>
<evidence type="ECO:0000256" key="3">
    <source>
        <dbReference type="SAM" id="SignalP"/>
    </source>
</evidence>
<keyword evidence="1" id="KW-1015">Disulfide bond</keyword>
<dbReference type="SUPFAM" id="SSF49854">
    <property type="entry name" value="Spermadhesin, CUB domain"/>
    <property type="match status" value="2"/>
</dbReference>
<dbReference type="SMART" id="SM00042">
    <property type="entry name" value="CUB"/>
    <property type="match status" value="1"/>
</dbReference>
<accession>A0A979FQZ4</accession>
<sequence>MAVGASVDALFWTYLLPTVILSATGASADIVWTPILPSSSDQIDLWTVSATGCHCTSPDGASRDTPDVSNGRGCACCVPRVACPCGVSNPHRCAQCGLQHHCNKMCNVTIDGGLLSVSAGTLGGSLSPPADLTPPLLCWYSLSAPPGHRVEIQLHRLIHVGSSINGTACRGGYVELSDGERRLREELGGDAELNVPEDGRRLEDVHRPDGHTAVKICGQDQRLHPPAVIFSDTGRATVIYSLSVKLHTSESCDWLYEDIHCTSERPCHLTSPGHPGLYPPHTRCKYLFAMRSAAATGTLSFTVMDLPTGSCSSNYIALYAGTSTSSALIATLCGTEHQVVTFSGPSVLLEFRANDSISQVCRFHLSAELFACDWLYEDIHCTSERPCHLTSPGHPGLYPPHTRCDLNGANSRAPSECVRVFWGNESSSGNFDTSTYIPHSPTPLTYSVKTEAPLSTMPPKKKKRKNRHSVEIPYKVSYKNVSVGNVFDSGESYISNGINFPRSTKLRRQLKFLDTYLESSEDTKDGLAPDNPVKHCTLRFIGSQDEVIQISLFKYQLGGWKCSSDAAIYDGIAGETGDNLLRHICGPVTREPKDANDNFLQPELFTSSGSVMEVHLKFGPGTDPHRQFLAGAYQFHNSHMSGTKKPNSACDVMFYGAASSSRGKIQQPGASLLWNMEGPLSCSYLMVPAVNQSLTLVLHAMAGVRGSRHCATYCGSEGCQCQPTQLPLSQVDHLLFLDTKLQRIIGCLCGDVQLLPPMRLRSTGGVEVRYHLGHYSWLSPGFNFTLEYAFPPPTVCGQLFHNTPAGLLVPPSDDSVPSSTFLHTNCPWVIEIPIDVVLTVIVQPPTNGSCTTWNLTIGAFTRAGGWQGMGEVCGGGIRRQFTYRADHSAAAVT</sequence>
<dbReference type="GeneID" id="108682399"/>
<protein>
    <submittedName>
        <fullName evidence="6">Uncharacterized protein LOC108682399</fullName>
    </submittedName>
</protein>
<dbReference type="Proteomes" id="UP000694843">
    <property type="component" value="Unplaced"/>
</dbReference>
<evidence type="ECO:0000259" key="4">
    <source>
        <dbReference type="PROSITE" id="PS01180"/>
    </source>
</evidence>
<gene>
    <name evidence="6" type="primary">LOC108682399</name>
</gene>
<evidence type="ECO:0000256" key="1">
    <source>
        <dbReference type="ARBA" id="ARBA00023157"/>
    </source>
</evidence>
<feature type="chain" id="PRO_5037447637" evidence="3">
    <location>
        <begin position="29"/>
        <end position="893"/>
    </location>
</feature>
<name>A0A979FQZ4_HYAAZ</name>
<dbReference type="PANTHER" id="PTHR47537">
    <property type="entry name" value="CUBILIN"/>
    <property type="match status" value="1"/>
</dbReference>
<keyword evidence="3" id="KW-0732">Signal</keyword>
<proteinExistence type="predicted"/>
<dbReference type="AlphaFoldDB" id="A0A979FQZ4"/>
<feature type="signal peptide" evidence="3">
    <location>
        <begin position="1"/>
        <end position="28"/>
    </location>
</feature>